<keyword evidence="3" id="KW-1185">Reference proteome</keyword>
<organism evidence="3">
    <name type="scientific">Caenorhabditis brenneri</name>
    <name type="common">Nematode worm</name>
    <dbReference type="NCBI Taxonomy" id="135651"/>
    <lineage>
        <taxon>Eukaryota</taxon>
        <taxon>Metazoa</taxon>
        <taxon>Ecdysozoa</taxon>
        <taxon>Nematoda</taxon>
        <taxon>Chromadorea</taxon>
        <taxon>Rhabditida</taxon>
        <taxon>Rhabditina</taxon>
        <taxon>Rhabditomorpha</taxon>
        <taxon>Rhabditoidea</taxon>
        <taxon>Rhabditidae</taxon>
        <taxon>Peloderinae</taxon>
        <taxon>Caenorhabditis</taxon>
    </lineage>
</organism>
<dbReference type="OMA" id="WYSITLA"/>
<proteinExistence type="predicted"/>
<dbReference type="InterPro" id="IPR019427">
    <property type="entry name" value="7TM_GPCR_serpentine_rcpt_Srw"/>
</dbReference>
<dbReference type="OrthoDB" id="5862069at2759"/>
<name>G0MUD1_CAEBE</name>
<dbReference type="eggNOG" id="ENOG502RT6A">
    <property type="taxonomic scope" value="Eukaryota"/>
</dbReference>
<dbReference type="EMBL" id="GL379812">
    <property type="protein sequence ID" value="EGT44175.1"/>
    <property type="molecule type" value="Genomic_DNA"/>
</dbReference>
<dbReference type="HOGENOM" id="CLU_1662345_0_0_1"/>
<dbReference type="AlphaFoldDB" id="G0MUD1"/>
<keyword evidence="1" id="KW-0812">Transmembrane</keyword>
<dbReference type="PANTHER" id="PTHR22751">
    <property type="entry name" value="G-PROTEIN COUPLED RECEPTOR-RELATED"/>
    <property type="match status" value="1"/>
</dbReference>
<evidence type="ECO:0000313" key="3">
    <source>
        <dbReference type="Proteomes" id="UP000008068"/>
    </source>
</evidence>
<evidence type="ECO:0000256" key="1">
    <source>
        <dbReference type="SAM" id="Phobius"/>
    </source>
</evidence>
<evidence type="ECO:0008006" key="4">
    <source>
        <dbReference type="Google" id="ProtNLM"/>
    </source>
</evidence>
<keyword evidence="1" id="KW-0472">Membrane</keyword>
<keyword evidence="1" id="KW-1133">Transmembrane helix</keyword>
<dbReference type="InParanoid" id="G0MUD1"/>
<dbReference type="SUPFAM" id="SSF81321">
    <property type="entry name" value="Family A G protein-coupled receptor-like"/>
    <property type="match status" value="1"/>
</dbReference>
<protein>
    <recommendedName>
        <fullName evidence="4">G-protein coupled receptors family 1 profile domain-containing protein</fullName>
    </recommendedName>
</protein>
<gene>
    <name evidence="2" type="ORF">CAEBREN_07373</name>
</gene>
<reference evidence="3" key="1">
    <citation type="submission" date="2011-07" db="EMBL/GenBank/DDBJ databases">
        <authorList>
            <consortium name="Caenorhabditis brenneri Sequencing and Analysis Consortium"/>
            <person name="Wilson R.K."/>
        </authorList>
    </citation>
    <scope>NUCLEOTIDE SEQUENCE [LARGE SCALE GENOMIC DNA]</scope>
    <source>
        <strain evidence="3">PB2801</strain>
    </source>
</reference>
<dbReference type="Proteomes" id="UP000008068">
    <property type="component" value="Unassembled WGS sequence"/>
</dbReference>
<dbReference type="GO" id="GO:0008528">
    <property type="term" value="F:G protein-coupled peptide receptor activity"/>
    <property type="evidence" value="ECO:0007669"/>
    <property type="project" value="InterPro"/>
</dbReference>
<dbReference type="PANTHER" id="PTHR22751:SF288">
    <property type="entry name" value="G-PROTEIN COUPLED RECEPTORS FAMILY 1 PROFILE DOMAIN-CONTAINING PROTEIN"/>
    <property type="match status" value="1"/>
</dbReference>
<dbReference type="STRING" id="135651.G0MUD1"/>
<dbReference type="Pfam" id="PF10324">
    <property type="entry name" value="7TM_GPCR_Srw"/>
    <property type="match status" value="1"/>
</dbReference>
<dbReference type="Gene3D" id="1.20.1070.10">
    <property type="entry name" value="Rhodopsin 7-helix transmembrane proteins"/>
    <property type="match status" value="1"/>
</dbReference>
<accession>G0MUD1</accession>
<sequence>MDESYCGLDDFPGYSNSSVRFFCSFLTWLNEFTDELSTINIYIYLASILINLLHFSILVKKSMRSSSINLLMAAVAICDIFSQFNGVFWNVKNYLEAQESCKTDIYWYSITLAENKFLWLQDSMRRYSTWLSFSIAFIRTLVVRYPMSTLSPLCLPSGR</sequence>
<evidence type="ECO:0000313" key="2">
    <source>
        <dbReference type="EMBL" id="EGT44175.1"/>
    </source>
</evidence>
<feature type="transmembrane region" description="Helical" evidence="1">
    <location>
        <begin position="39"/>
        <end position="58"/>
    </location>
</feature>